<dbReference type="Proteomes" id="UP001165082">
    <property type="component" value="Unassembled WGS sequence"/>
</dbReference>
<reference evidence="2" key="1">
    <citation type="submission" date="2022-07" db="EMBL/GenBank/DDBJ databases">
        <title>Genome analysis of Parmales, a sister group of diatoms, reveals the evolutionary specialization of diatoms from phago-mixotrophs to photoautotrophs.</title>
        <authorList>
            <person name="Ban H."/>
            <person name="Sato S."/>
            <person name="Yoshikawa S."/>
            <person name="Kazumasa Y."/>
            <person name="Nakamura Y."/>
            <person name="Ichinomiya M."/>
            <person name="Saitoh K."/>
            <person name="Sato N."/>
            <person name="Blanc-Mathieu R."/>
            <person name="Endo H."/>
            <person name="Kuwata A."/>
            <person name="Ogata H."/>
        </authorList>
    </citation>
    <scope>NUCLEOTIDE SEQUENCE</scope>
</reference>
<keyword evidence="3" id="KW-1185">Reference proteome</keyword>
<feature type="region of interest" description="Disordered" evidence="1">
    <location>
        <begin position="46"/>
        <end position="81"/>
    </location>
</feature>
<sequence>MIPSPPVVSPSTSFNYLPPFIDVEEVVVELDGMVHATSREVGHELRAKPQAKLGRKKRKTEPCAIENSSPTVKNKHGKVVSGGNYKEDPELKFALKIMDRNKRRSSKYDTFFTFLHLKSHSWVSARFKRLQPRQFGLPDDALVYEGNAAKKMVFHENTVFSGLKDAQISLGVEPVGKGLLQGTHGKRYKVVDKF</sequence>
<accession>A0A9W6ZS46</accession>
<organism evidence="2 3">
    <name type="scientific">Triparma retinervis</name>
    <dbReference type="NCBI Taxonomy" id="2557542"/>
    <lineage>
        <taxon>Eukaryota</taxon>
        <taxon>Sar</taxon>
        <taxon>Stramenopiles</taxon>
        <taxon>Ochrophyta</taxon>
        <taxon>Bolidophyceae</taxon>
        <taxon>Parmales</taxon>
        <taxon>Triparmaceae</taxon>
        <taxon>Triparma</taxon>
    </lineage>
</organism>
<proteinExistence type="predicted"/>
<dbReference type="EMBL" id="BRXZ01002317">
    <property type="protein sequence ID" value="GMH59699.1"/>
    <property type="molecule type" value="Genomic_DNA"/>
</dbReference>
<comment type="caution">
    <text evidence="2">The sequence shown here is derived from an EMBL/GenBank/DDBJ whole genome shotgun (WGS) entry which is preliminary data.</text>
</comment>
<dbReference type="AlphaFoldDB" id="A0A9W6ZS46"/>
<evidence type="ECO:0000313" key="2">
    <source>
        <dbReference type="EMBL" id="GMH59699.1"/>
    </source>
</evidence>
<evidence type="ECO:0000313" key="3">
    <source>
        <dbReference type="Proteomes" id="UP001165082"/>
    </source>
</evidence>
<name>A0A9W6ZS46_9STRA</name>
<gene>
    <name evidence="2" type="ORF">TrRE_jg7241</name>
</gene>
<evidence type="ECO:0000256" key="1">
    <source>
        <dbReference type="SAM" id="MobiDB-lite"/>
    </source>
</evidence>
<protein>
    <submittedName>
        <fullName evidence="2">Uncharacterized protein</fullName>
    </submittedName>
</protein>